<reference evidence="3" key="1">
    <citation type="submission" date="2019-07" db="EMBL/GenBank/DDBJ databases">
        <title>Complete genome sequences of three Mycoplasma sp. 1220 strains.</title>
        <authorList>
            <person name="Grozner D."/>
            <person name="Forro B."/>
            <person name="Kovacs A.B."/>
            <person name="Marton S."/>
            <person name="Banyai K."/>
            <person name="Kreizinger Z."/>
            <person name="Sulyok K.M."/>
            <person name="Gyuranecz M."/>
        </authorList>
    </citation>
    <scope>NUCLEOTIDE SEQUENCE [LARGE SCALE GENOMIC DNA]</scope>
    <source>
        <strain evidence="3">MYCAV93</strain>
    </source>
</reference>
<dbReference type="GO" id="GO:0003677">
    <property type="term" value="F:DNA binding"/>
    <property type="evidence" value="ECO:0007669"/>
    <property type="project" value="InterPro"/>
</dbReference>
<accession>A0A5B8K1I9</accession>
<dbReference type="AlphaFoldDB" id="A0A5B8K1I9"/>
<sequence length="64" mass="7384">MYDYHDLLEILKKNNLKKSDLVSKLKISSRTIAEISKGEKISKAVINKLCLFLNCKEDGIFRII</sequence>
<organism evidence="2 3">
    <name type="scientific">Mycoplasma anserisalpingitidis</name>
    <dbReference type="NCBI Taxonomy" id="519450"/>
    <lineage>
        <taxon>Bacteria</taxon>
        <taxon>Bacillati</taxon>
        <taxon>Mycoplasmatota</taxon>
        <taxon>Mollicutes</taxon>
        <taxon>Mycoplasmataceae</taxon>
        <taxon>Mycoplasma</taxon>
    </lineage>
</organism>
<feature type="domain" description="HTH cro/C1-type" evidence="1">
    <location>
        <begin position="7"/>
        <end position="60"/>
    </location>
</feature>
<evidence type="ECO:0000259" key="1">
    <source>
        <dbReference type="PROSITE" id="PS50943"/>
    </source>
</evidence>
<dbReference type="EMBL" id="CP041663">
    <property type="protein sequence ID" value="QDY88609.1"/>
    <property type="molecule type" value="Genomic_DNA"/>
</dbReference>
<dbReference type="Pfam" id="PF13443">
    <property type="entry name" value="HTH_26"/>
    <property type="match status" value="1"/>
</dbReference>
<protein>
    <recommendedName>
        <fullName evidence="1">HTH cro/C1-type domain-containing protein</fullName>
    </recommendedName>
</protein>
<name>A0A5B8K1I9_9MOLU</name>
<dbReference type="SUPFAM" id="SSF47413">
    <property type="entry name" value="lambda repressor-like DNA-binding domains"/>
    <property type="match status" value="1"/>
</dbReference>
<evidence type="ECO:0000313" key="2">
    <source>
        <dbReference type="EMBL" id="QDY88609.1"/>
    </source>
</evidence>
<gene>
    <name evidence="2" type="ORF">FOY43_03015</name>
</gene>
<evidence type="ECO:0000313" key="3">
    <source>
        <dbReference type="Proteomes" id="UP000317512"/>
    </source>
</evidence>
<proteinExistence type="predicted"/>
<dbReference type="Proteomes" id="UP000317512">
    <property type="component" value="Chromosome"/>
</dbReference>
<dbReference type="InterPro" id="IPR001387">
    <property type="entry name" value="Cro/C1-type_HTH"/>
</dbReference>
<dbReference type="Gene3D" id="1.10.260.40">
    <property type="entry name" value="lambda repressor-like DNA-binding domains"/>
    <property type="match status" value="1"/>
</dbReference>
<dbReference type="InterPro" id="IPR010982">
    <property type="entry name" value="Lambda_DNA-bd_dom_sf"/>
</dbReference>
<dbReference type="PROSITE" id="PS50943">
    <property type="entry name" value="HTH_CROC1"/>
    <property type="match status" value="1"/>
</dbReference>
<dbReference type="RefSeq" id="WP_146309062.1">
    <property type="nucleotide sequence ID" value="NZ_CP041663.1"/>
</dbReference>